<dbReference type="SMART" id="SM01236">
    <property type="entry name" value="Haem_oxygenase_2"/>
    <property type="match status" value="1"/>
</dbReference>
<proteinExistence type="predicted"/>
<organism evidence="1 2">
    <name type="scientific">Marinimicrobium koreense</name>
    <dbReference type="NCBI Taxonomy" id="306545"/>
    <lineage>
        <taxon>Bacteria</taxon>
        <taxon>Pseudomonadati</taxon>
        <taxon>Pseudomonadota</taxon>
        <taxon>Gammaproteobacteria</taxon>
        <taxon>Cellvibrionales</taxon>
        <taxon>Cellvibrionaceae</taxon>
        <taxon>Marinimicrobium</taxon>
    </lineage>
</organism>
<dbReference type="Pfam" id="PF14518">
    <property type="entry name" value="Haem_oxygenas_2"/>
    <property type="match status" value="1"/>
</dbReference>
<dbReference type="EMBL" id="RJUK01000001">
    <property type="protein sequence ID" value="ROQ21532.1"/>
    <property type="molecule type" value="Genomic_DNA"/>
</dbReference>
<keyword evidence="2" id="KW-1185">Reference proteome</keyword>
<evidence type="ECO:0000313" key="1">
    <source>
        <dbReference type="EMBL" id="ROQ21532.1"/>
    </source>
</evidence>
<dbReference type="RefSeq" id="WP_211331073.1">
    <property type="nucleotide sequence ID" value="NZ_RJUK01000001.1"/>
</dbReference>
<dbReference type="Proteomes" id="UP000273643">
    <property type="component" value="Unassembled WGS sequence"/>
</dbReference>
<dbReference type="InterPro" id="IPR016084">
    <property type="entry name" value="Haem_Oase-like_multi-hlx"/>
</dbReference>
<evidence type="ECO:0000313" key="2">
    <source>
        <dbReference type="Proteomes" id="UP000273643"/>
    </source>
</evidence>
<reference evidence="1 2" key="1">
    <citation type="submission" date="2018-11" db="EMBL/GenBank/DDBJ databases">
        <title>Genomic Encyclopedia of Type Strains, Phase IV (KMG-IV): sequencing the most valuable type-strain genomes for metagenomic binning, comparative biology and taxonomic classification.</title>
        <authorList>
            <person name="Goeker M."/>
        </authorList>
    </citation>
    <scope>NUCLEOTIDE SEQUENCE [LARGE SCALE GENOMIC DNA]</scope>
    <source>
        <strain evidence="1 2">DSM 16974</strain>
    </source>
</reference>
<comment type="caution">
    <text evidence="1">The sequence shown here is derived from an EMBL/GenBank/DDBJ whole genome shotgun (WGS) entry which is preliminary data.</text>
</comment>
<dbReference type="Gene3D" id="1.20.910.10">
    <property type="entry name" value="Heme oxygenase-like"/>
    <property type="match status" value="1"/>
</dbReference>
<gene>
    <name evidence="1" type="ORF">EDC38_2156</name>
</gene>
<sequence>MTFFDELQNASEFGRKTLYEAPIFSAIEDGRFDINSYTYFLSQAYHHVKHTAPLMMACGARLPDRLEPVRKALVEYIEEEYGHHEWILNDLKACGVDPDTVRNGQPDLPIRLMVAFLYDLINRGNPVGLFGMVQVLEGTSVAVATPMGEKVQRTLNLPDTAFSYLYSHGSLDQEHFQFFQSLMNGITEREDQRAIVDAANVVYRLYGDMLRDVPLASPADRIREVRRGLV</sequence>
<protein>
    <submittedName>
        <fullName evidence="1">Thiaminase</fullName>
    </submittedName>
</protein>
<dbReference type="AlphaFoldDB" id="A0A3N1NRR0"/>
<name>A0A3N1NRR0_9GAMM</name>
<dbReference type="SUPFAM" id="SSF48613">
    <property type="entry name" value="Heme oxygenase-like"/>
    <property type="match status" value="1"/>
</dbReference>
<accession>A0A3N1NRR0</accession>